<dbReference type="AlphaFoldDB" id="A0A4P9ZWY6"/>
<dbReference type="Proteomes" id="UP000268162">
    <property type="component" value="Unassembled WGS sequence"/>
</dbReference>
<dbReference type="GO" id="GO:0008270">
    <property type="term" value="F:zinc ion binding"/>
    <property type="evidence" value="ECO:0007669"/>
    <property type="project" value="UniProtKB-KW"/>
</dbReference>
<keyword evidence="1" id="KW-0863">Zinc-finger</keyword>
<proteinExistence type="predicted"/>
<dbReference type="Gene3D" id="3.30.40.10">
    <property type="entry name" value="Zinc/RING finger domain, C3HC4 (zinc finger)"/>
    <property type="match status" value="1"/>
</dbReference>
<dbReference type="InterPro" id="IPR001841">
    <property type="entry name" value="Znf_RING"/>
</dbReference>
<evidence type="ECO:0000259" key="2">
    <source>
        <dbReference type="PROSITE" id="PS50089"/>
    </source>
</evidence>
<name>A0A4P9ZWY6_9FUNG</name>
<gene>
    <name evidence="3" type="ORF">BJ085DRAFT_20305</name>
</gene>
<evidence type="ECO:0000313" key="4">
    <source>
        <dbReference type="Proteomes" id="UP000268162"/>
    </source>
</evidence>
<keyword evidence="1" id="KW-0479">Metal-binding</keyword>
<dbReference type="SMART" id="SM00184">
    <property type="entry name" value="RING"/>
    <property type="match status" value="1"/>
</dbReference>
<organism evidence="3 4">
    <name type="scientific">Dimargaris cristalligena</name>
    <dbReference type="NCBI Taxonomy" id="215637"/>
    <lineage>
        <taxon>Eukaryota</taxon>
        <taxon>Fungi</taxon>
        <taxon>Fungi incertae sedis</taxon>
        <taxon>Zoopagomycota</taxon>
        <taxon>Kickxellomycotina</taxon>
        <taxon>Dimargaritomycetes</taxon>
        <taxon>Dimargaritales</taxon>
        <taxon>Dimargaritaceae</taxon>
        <taxon>Dimargaris</taxon>
    </lineage>
</organism>
<sequence length="98" mass="10762">MDRDLKGPPLCGVCSDTFETGDTVRRLPCRHAFHSSCIDPWLTKKCARCPLCRTNCTPGEMRSPVSRLNRTTGVLSPSDSLEGRILSTGRLDNTAVII</sequence>
<evidence type="ECO:0000256" key="1">
    <source>
        <dbReference type="PROSITE-ProRule" id="PRU00175"/>
    </source>
</evidence>
<accession>A0A4P9ZWY6</accession>
<dbReference type="SUPFAM" id="SSF57850">
    <property type="entry name" value="RING/U-box"/>
    <property type="match status" value="1"/>
</dbReference>
<dbReference type="Pfam" id="PF13639">
    <property type="entry name" value="zf-RING_2"/>
    <property type="match status" value="1"/>
</dbReference>
<dbReference type="PANTHER" id="PTHR47662:SF1">
    <property type="entry name" value="RING-TYPE DOMAIN-CONTAINING PROTEIN"/>
    <property type="match status" value="1"/>
</dbReference>
<keyword evidence="1" id="KW-0862">Zinc</keyword>
<reference evidence="4" key="1">
    <citation type="journal article" date="2018" name="Nat. Microbiol.">
        <title>Leveraging single-cell genomics to expand the fungal tree of life.</title>
        <authorList>
            <person name="Ahrendt S.R."/>
            <person name="Quandt C.A."/>
            <person name="Ciobanu D."/>
            <person name="Clum A."/>
            <person name="Salamov A."/>
            <person name="Andreopoulos B."/>
            <person name="Cheng J.F."/>
            <person name="Woyke T."/>
            <person name="Pelin A."/>
            <person name="Henrissat B."/>
            <person name="Reynolds N.K."/>
            <person name="Benny G.L."/>
            <person name="Smith M.E."/>
            <person name="James T.Y."/>
            <person name="Grigoriev I.V."/>
        </authorList>
    </citation>
    <scope>NUCLEOTIDE SEQUENCE [LARGE SCALE GENOMIC DNA]</scope>
    <source>
        <strain evidence="4">RSA 468</strain>
    </source>
</reference>
<feature type="domain" description="RING-type" evidence="2">
    <location>
        <begin position="11"/>
        <end position="53"/>
    </location>
</feature>
<dbReference type="STRING" id="215637.A0A4P9ZWY6"/>
<dbReference type="EMBL" id="ML002526">
    <property type="protein sequence ID" value="RKP37210.1"/>
    <property type="molecule type" value="Genomic_DNA"/>
</dbReference>
<dbReference type="PANTHER" id="PTHR47662">
    <property type="entry name" value="RING-TYPE DOMAIN-CONTAINING PROTEIN"/>
    <property type="match status" value="1"/>
</dbReference>
<protein>
    <recommendedName>
        <fullName evidence="2">RING-type domain-containing protein</fullName>
    </recommendedName>
</protein>
<dbReference type="InterPro" id="IPR013083">
    <property type="entry name" value="Znf_RING/FYVE/PHD"/>
</dbReference>
<evidence type="ECO:0000313" key="3">
    <source>
        <dbReference type="EMBL" id="RKP37210.1"/>
    </source>
</evidence>
<dbReference type="PROSITE" id="PS50089">
    <property type="entry name" value="ZF_RING_2"/>
    <property type="match status" value="1"/>
</dbReference>
<keyword evidence="4" id="KW-1185">Reference proteome</keyword>